<dbReference type="Proteomes" id="UP001296967">
    <property type="component" value="Unassembled WGS sequence"/>
</dbReference>
<accession>A0AAJ0UDZ2</accession>
<dbReference type="InterPro" id="IPR007460">
    <property type="entry name" value="BrnT_toxin"/>
</dbReference>
<reference evidence="1" key="2">
    <citation type="journal article" date="2020" name="Microorganisms">
        <title>Osmotic Adaptation and Compatible Solute Biosynthesis of Phototrophic Bacteria as Revealed from Genome Analyses.</title>
        <authorList>
            <person name="Imhoff J.F."/>
            <person name="Rahn T."/>
            <person name="Kunzel S."/>
            <person name="Keller A."/>
            <person name="Neulinger S.C."/>
        </authorList>
    </citation>
    <scope>NUCLEOTIDE SEQUENCE</scope>
    <source>
        <strain evidence="1">DSM 4395</strain>
    </source>
</reference>
<dbReference type="Gene3D" id="3.10.450.530">
    <property type="entry name" value="Ribonuclease toxin, BrnT, of type II toxin-antitoxin system"/>
    <property type="match status" value="1"/>
</dbReference>
<protein>
    <recommendedName>
        <fullName evidence="3">BrnT family toxin</fullName>
    </recommendedName>
</protein>
<sequence length="89" mass="10054">MQLEYDPDKRVLNLRKHGVDLEDASIVLSDPRALIREDADALEKQRFIAVGSDALARLLTVVYTYGPPDIIRLISARRASAKEQRAYES</sequence>
<organism evidence="1 2">
    <name type="scientific">Halochromatium salexigens</name>
    <name type="common">Chromatium salexigens</name>
    <dbReference type="NCBI Taxonomy" id="49447"/>
    <lineage>
        <taxon>Bacteria</taxon>
        <taxon>Pseudomonadati</taxon>
        <taxon>Pseudomonadota</taxon>
        <taxon>Gammaproteobacteria</taxon>
        <taxon>Chromatiales</taxon>
        <taxon>Chromatiaceae</taxon>
        <taxon>Halochromatium</taxon>
    </lineage>
</organism>
<gene>
    <name evidence="1" type="ORF">CCR82_03805</name>
</gene>
<dbReference type="InterPro" id="IPR038573">
    <property type="entry name" value="BrnT_sf"/>
</dbReference>
<keyword evidence="2" id="KW-1185">Reference proteome</keyword>
<dbReference type="RefSeq" id="WP_201244082.1">
    <property type="nucleotide sequence ID" value="NZ_NHSF01000020.1"/>
</dbReference>
<dbReference type="AlphaFoldDB" id="A0AAJ0UDZ2"/>
<evidence type="ECO:0008006" key="3">
    <source>
        <dbReference type="Google" id="ProtNLM"/>
    </source>
</evidence>
<dbReference type="EMBL" id="NHSF01000020">
    <property type="protein sequence ID" value="MBK5929679.1"/>
    <property type="molecule type" value="Genomic_DNA"/>
</dbReference>
<comment type="caution">
    <text evidence="1">The sequence shown here is derived from an EMBL/GenBank/DDBJ whole genome shotgun (WGS) entry which is preliminary data.</text>
</comment>
<evidence type="ECO:0000313" key="2">
    <source>
        <dbReference type="Proteomes" id="UP001296967"/>
    </source>
</evidence>
<evidence type="ECO:0000313" key="1">
    <source>
        <dbReference type="EMBL" id="MBK5929679.1"/>
    </source>
</evidence>
<name>A0AAJ0UDZ2_HALSE</name>
<dbReference type="Pfam" id="PF04365">
    <property type="entry name" value="BrnT_toxin"/>
    <property type="match status" value="1"/>
</dbReference>
<reference evidence="1" key="1">
    <citation type="submission" date="2017-05" db="EMBL/GenBank/DDBJ databases">
        <authorList>
            <person name="Imhoff J.F."/>
            <person name="Rahn T."/>
            <person name="Kuenzel S."/>
            <person name="Neulinger S.C."/>
        </authorList>
    </citation>
    <scope>NUCLEOTIDE SEQUENCE</scope>
    <source>
        <strain evidence="1">DSM 4395</strain>
    </source>
</reference>
<proteinExistence type="predicted"/>